<dbReference type="AlphaFoldDB" id="A0A7S3IN36"/>
<keyword evidence="1" id="KW-1133">Transmembrane helix</keyword>
<organism evidence="2">
    <name type="scientific">Strombidium inclinatum</name>
    <dbReference type="NCBI Taxonomy" id="197538"/>
    <lineage>
        <taxon>Eukaryota</taxon>
        <taxon>Sar</taxon>
        <taxon>Alveolata</taxon>
        <taxon>Ciliophora</taxon>
        <taxon>Intramacronucleata</taxon>
        <taxon>Spirotrichea</taxon>
        <taxon>Oligotrichia</taxon>
        <taxon>Strombidiidae</taxon>
        <taxon>Strombidium</taxon>
    </lineage>
</organism>
<gene>
    <name evidence="2" type="ORF">SINC0208_LOCUS7747</name>
</gene>
<reference evidence="2" key="1">
    <citation type="submission" date="2021-01" db="EMBL/GenBank/DDBJ databases">
        <authorList>
            <person name="Corre E."/>
            <person name="Pelletier E."/>
            <person name="Niang G."/>
            <person name="Scheremetjew M."/>
            <person name="Finn R."/>
            <person name="Kale V."/>
            <person name="Holt S."/>
            <person name="Cochrane G."/>
            <person name="Meng A."/>
            <person name="Brown T."/>
            <person name="Cohen L."/>
        </authorList>
    </citation>
    <scope>NUCLEOTIDE SEQUENCE</scope>
    <source>
        <strain evidence="2">S3</strain>
    </source>
</reference>
<proteinExistence type="predicted"/>
<protein>
    <submittedName>
        <fullName evidence="2">Uncharacterized protein</fullName>
    </submittedName>
</protein>
<dbReference type="EMBL" id="HBIH01019383">
    <property type="protein sequence ID" value="CAE0327120.1"/>
    <property type="molecule type" value="Transcribed_RNA"/>
</dbReference>
<name>A0A7S3IN36_9SPIT</name>
<keyword evidence="1" id="KW-0472">Membrane</keyword>
<keyword evidence="1" id="KW-0812">Transmembrane</keyword>
<evidence type="ECO:0000256" key="1">
    <source>
        <dbReference type="SAM" id="Phobius"/>
    </source>
</evidence>
<evidence type="ECO:0000313" key="2">
    <source>
        <dbReference type="EMBL" id="CAE0327120.1"/>
    </source>
</evidence>
<feature type="transmembrane region" description="Helical" evidence="1">
    <location>
        <begin position="97"/>
        <end position="120"/>
    </location>
</feature>
<accession>A0A7S3IN36</accession>
<sequence>MNFLVITPFCKAYCMTKKIYKQSLYRQIREGEHPCYVSVRKIVHTLMNILQLIFTLRLSYNLDSNQDSDRELVKDLERMILIQCSDDFVNSELQQTYMAYIFIDSWFIILVAMIVFNFYLDFLGLTLTYGGTWNKLNRKCHRIVTCRCRKKKRSPQKEKLLGDN</sequence>